<evidence type="ECO:0000313" key="1">
    <source>
        <dbReference type="EMBL" id="BAL75470.1"/>
    </source>
</evidence>
<dbReference type="Proteomes" id="UP000007886">
    <property type="component" value="Chromosome"/>
</dbReference>
<keyword evidence="2" id="KW-1185">Reference proteome</keyword>
<dbReference type="RefSeq" id="WP_015684799.1">
    <property type="nucleotide sequence ID" value="NC_017082.1"/>
</dbReference>
<evidence type="ECO:0008006" key="3">
    <source>
        <dbReference type="Google" id="ProtNLM"/>
    </source>
</evidence>
<sequence length="314" mass="35719">MSTTASSLIDEQRFPQLAALMRTQYERTPAHRAFLESRFSRASAEDFATLEELASQIRQIAGPRLGEICDGYDFICKIVREEEIFFRRHGRYRLTTFEEANRLVYGNTEYMGRYMDGLLLTQIYWSNHTACYQFYRNVFLRQAPAGYDYLEIGPGHGLLLYQALKDERSGSVKGWDVSKASIGQTWDALTIMGMSGKKPELVLQDLYAVPDDSAKFDCLTFSEVLEHLEDPKGALVKLRSLLKPAGRLFVNVPINSPAPDHLYLLRSPEDAVDAVRAAGFEIERAEFFPMTNHTMEQARKHKLTISACIIARPN</sequence>
<organism evidence="1 2">
    <name type="scientific">Bradyrhizobium cosmicum</name>
    <dbReference type="NCBI Taxonomy" id="1404864"/>
    <lineage>
        <taxon>Bacteria</taxon>
        <taxon>Pseudomonadati</taxon>
        <taxon>Pseudomonadota</taxon>
        <taxon>Alphaproteobacteria</taxon>
        <taxon>Hyphomicrobiales</taxon>
        <taxon>Nitrobacteraceae</taxon>
        <taxon>Bradyrhizobium</taxon>
    </lineage>
</organism>
<gene>
    <name evidence="1" type="ORF">S23_22570</name>
</gene>
<dbReference type="EMBL" id="AP012279">
    <property type="protein sequence ID" value="BAL75470.1"/>
    <property type="molecule type" value="Genomic_DNA"/>
</dbReference>
<dbReference type="KEGG" id="brs:S23_22570"/>
<dbReference type="Gene3D" id="3.40.50.150">
    <property type="entry name" value="Vaccinia Virus protein VP39"/>
    <property type="match status" value="1"/>
</dbReference>
<dbReference type="PANTHER" id="PTHR43861">
    <property type="entry name" value="TRANS-ACONITATE 2-METHYLTRANSFERASE-RELATED"/>
    <property type="match status" value="1"/>
</dbReference>
<dbReference type="SUPFAM" id="SSF53335">
    <property type="entry name" value="S-adenosyl-L-methionine-dependent methyltransferases"/>
    <property type="match status" value="1"/>
</dbReference>
<name>A0AAI8MBE8_9BRAD</name>
<evidence type="ECO:0000313" key="2">
    <source>
        <dbReference type="Proteomes" id="UP000007886"/>
    </source>
</evidence>
<accession>A0AAI8MBE8</accession>
<protein>
    <recommendedName>
        <fullName evidence="3">Class I SAM-dependent methyltransferase</fullName>
    </recommendedName>
</protein>
<dbReference type="AlphaFoldDB" id="A0AAI8MBE8"/>
<proteinExistence type="predicted"/>
<reference evidence="1 2" key="1">
    <citation type="journal article" date="2012" name="Microbes Environ.">
        <title>Complete genome sequence of Bradyrhizobium sp. S23321: insights into symbiosis evolution in soil oligotrophs.</title>
        <authorList>
            <person name="Okubo T."/>
            <person name="Tsukui T."/>
            <person name="Maita H."/>
            <person name="Okamoto S."/>
            <person name="Oshima K."/>
            <person name="Fujisawa T."/>
            <person name="Saito A."/>
            <person name="Futamata H."/>
            <person name="Hattori R."/>
            <person name="Shimomura Y."/>
            <person name="Haruta S."/>
            <person name="Morimoto S."/>
            <person name="Wang Y."/>
            <person name="Sakai Y."/>
            <person name="Hattori M."/>
            <person name="Aizawa S."/>
            <person name="Nagashima K.V.P."/>
            <person name="Masuda S."/>
            <person name="Hattori T."/>
            <person name="Yamashita A."/>
            <person name="Bao Z."/>
            <person name="Hayatsu M."/>
            <person name="Kajiya-Kanegae H."/>
            <person name="Yoshinaga I."/>
            <person name="Sakamoto K."/>
            <person name="Toyota K."/>
            <person name="Nakao M."/>
            <person name="Kohara M."/>
            <person name="Anda M."/>
            <person name="Niwa R."/>
            <person name="Jung-Hwan P."/>
            <person name="Sameshima-Saito R."/>
            <person name="Tokuda S."/>
            <person name="Yamamoto S."/>
            <person name="Yamamoto S."/>
            <person name="Yokoyama T."/>
            <person name="Akutsu T."/>
            <person name="Nakamura Y."/>
            <person name="Nakahira-Yanaka Y."/>
            <person name="Takada Hoshino Y."/>
            <person name="Hirakawa H."/>
            <person name="Mitsui H."/>
            <person name="Terasawa K."/>
            <person name="Itakura M."/>
            <person name="Sato S."/>
            <person name="Ikeda-Ohtsubo W."/>
            <person name="Sakakura N."/>
            <person name="Kaminuma E."/>
            <person name="Minamisawa K."/>
        </authorList>
    </citation>
    <scope>NUCLEOTIDE SEQUENCE [LARGE SCALE GENOMIC DNA]</scope>
    <source>
        <strain evidence="1 2">S23321</strain>
    </source>
</reference>
<dbReference type="Pfam" id="PF13489">
    <property type="entry name" value="Methyltransf_23"/>
    <property type="match status" value="1"/>
</dbReference>
<dbReference type="InterPro" id="IPR029063">
    <property type="entry name" value="SAM-dependent_MTases_sf"/>
</dbReference>